<dbReference type="SUPFAM" id="SSF52540">
    <property type="entry name" value="P-loop containing nucleoside triphosphate hydrolases"/>
    <property type="match status" value="1"/>
</dbReference>
<comment type="caution">
    <text evidence="3">The sequence shown here is derived from an EMBL/GenBank/DDBJ whole genome shotgun (WGS) entry which is preliminary data.</text>
</comment>
<feature type="domain" description="Septin-type G" evidence="2">
    <location>
        <begin position="58"/>
        <end position="332"/>
    </location>
</feature>
<dbReference type="InterPro" id="IPR030379">
    <property type="entry name" value="G_SEPTIN_dom"/>
</dbReference>
<evidence type="ECO:0000256" key="1">
    <source>
        <dbReference type="RuleBase" id="RU004560"/>
    </source>
</evidence>
<keyword evidence="1" id="KW-0342">GTP-binding</keyword>
<comment type="similarity">
    <text evidence="1">Belongs to the TRAFAC class TrmE-Era-EngA-EngB-Septin-like GTPase superfamily. Septin GTPase family.</text>
</comment>
<dbReference type="EMBL" id="JASFZW010000001">
    <property type="protein sequence ID" value="KAK2080216.1"/>
    <property type="molecule type" value="Genomic_DNA"/>
</dbReference>
<dbReference type="InterPro" id="IPR027417">
    <property type="entry name" value="P-loop_NTPase"/>
</dbReference>
<dbReference type="Pfam" id="PF00735">
    <property type="entry name" value="Septin"/>
    <property type="match status" value="1"/>
</dbReference>
<dbReference type="Proteomes" id="UP001255856">
    <property type="component" value="Unassembled WGS sequence"/>
</dbReference>
<evidence type="ECO:0000313" key="4">
    <source>
        <dbReference type="Proteomes" id="UP001255856"/>
    </source>
</evidence>
<keyword evidence="1" id="KW-0547">Nucleotide-binding</keyword>
<gene>
    <name evidence="3" type="ORF">QBZ16_000069</name>
</gene>
<proteinExistence type="inferred from homology"/>
<dbReference type="PANTHER" id="PTHR18884">
    <property type="entry name" value="SEPTIN"/>
    <property type="match status" value="1"/>
</dbReference>
<accession>A0AAD9IM83</accession>
<keyword evidence="4" id="KW-1185">Reference proteome</keyword>
<protein>
    <recommendedName>
        <fullName evidence="2">Septin-type G domain-containing protein</fullName>
    </recommendedName>
</protein>
<organism evidence="3 4">
    <name type="scientific">Prototheca wickerhamii</name>
    <dbReference type="NCBI Taxonomy" id="3111"/>
    <lineage>
        <taxon>Eukaryota</taxon>
        <taxon>Viridiplantae</taxon>
        <taxon>Chlorophyta</taxon>
        <taxon>core chlorophytes</taxon>
        <taxon>Trebouxiophyceae</taxon>
        <taxon>Chlorellales</taxon>
        <taxon>Chlorellaceae</taxon>
        <taxon>Prototheca</taxon>
    </lineage>
</organism>
<dbReference type="AlphaFoldDB" id="A0AAD9IM83"/>
<evidence type="ECO:0000259" key="2">
    <source>
        <dbReference type="PROSITE" id="PS51719"/>
    </source>
</evidence>
<dbReference type="Gene3D" id="3.40.50.300">
    <property type="entry name" value="P-loop containing nucleotide triphosphate hydrolases"/>
    <property type="match status" value="1"/>
</dbReference>
<name>A0AAD9IM83_PROWI</name>
<dbReference type="GO" id="GO:0005525">
    <property type="term" value="F:GTP binding"/>
    <property type="evidence" value="ECO:0007669"/>
    <property type="project" value="UniProtKB-KW"/>
</dbReference>
<reference evidence="3" key="1">
    <citation type="submission" date="2021-01" db="EMBL/GenBank/DDBJ databases">
        <authorList>
            <person name="Eckstrom K.M.E."/>
        </authorList>
    </citation>
    <scope>NUCLEOTIDE SEQUENCE</scope>
    <source>
        <strain evidence="3">UVCC 0001</strain>
    </source>
</reference>
<dbReference type="PROSITE" id="PS51719">
    <property type="entry name" value="G_SEPTIN"/>
    <property type="match status" value="1"/>
</dbReference>
<evidence type="ECO:0000313" key="3">
    <source>
        <dbReference type="EMBL" id="KAK2080216.1"/>
    </source>
</evidence>
<sequence length="462" mass="51570">MRRSRDGHESALAAPLGRADADMHGLQLHQGMQQLQLARELDVRAAFSGLPRVNAHWTHRYMKILVVGESGIGKSTFIRNLFASYAPDPNFHVNDVPQDQERKTFARKPQAMRTEVTVRDPERRICYHYAIQDTPAYGDGGDLRGDRQRVLDYVRGCDEAYRAAEANPARGAVRAGLPDPRVDAALFFFAPHSLRENDLDFARELAALVPVVPVLAKADAMTGAELAEQRARVADALRRRGAAWTFSEEALREAGAHAGSPFAVVSGCDMDLAVGRYWPVRRYPWGRVEALLTRHSDLPALRRLLFETAYEDLKDNTENRYYEYKASLAPPLVVKAVAFPIKKAARLAEVAIGVAALAWLGAHGRPFVTDAQYRRRLVADVHRRVDAARAGLRGQVARLGRRTRQARDAVKDTASEAAAKASGVAAKAGEVIDDVVPGKDKRRERQLRREYRNKPFWKLWGE</sequence>